<dbReference type="AlphaFoldDB" id="A0A2Z2M7P2"/>
<dbReference type="PANTHER" id="PTHR43852">
    <property type="entry name" value="NUCLEOTIDYLTRANSFERASE"/>
    <property type="match status" value="1"/>
</dbReference>
<evidence type="ECO:0000313" key="3">
    <source>
        <dbReference type="Proteomes" id="UP000250134"/>
    </source>
</evidence>
<organism evidence="2 3">
    <name type="scientific">Thermococcus gorgonarius</name>
    <dbReference type="NCBI Taxonomy" id="71997"/>
    <lineage>
        <taxon>Archaea</taxon>
        <taxon>Methanobacteriati</taxon>
        <taxon>Methanobacteriota</taxon>
        <taxon>Thermococci</taxon>
        <taxon>Thermococcales</taxon>
        <taxon>Thermococcaceae</taxon>
        <taxon>Thermococcus</taxon>
    </lineage>
</organism>
<dbReference type="InterPro" id="IPR043519">
    <property type="entry name" value="NT_sf"/>
</dbReference>
<name>A0A2Z2M7P2_THEGO</name>
<accession>A0A2Z2M7P2</accession>
<dbReference type="Gene3D" id="3.30.460.10">
    <property type="entry name" value="Beta Polymerase, domain 2"/>
    <property type="match status" value="1"/>
</dbReference>
<dbReference type="InterPro" id="IPR052930">
    <property type="entry name" value="TA_antitoxin_MntA"/>
</dbReference>
<dbReference type="CDD" id="cd05403">
    <property type="entry name" value="NT_KNTase_like"/>
    <property type="match status" value="1"/>
</dbReference>
<dbReference type="KEGG" id="tgg:A3K92_07405"/>
<sequence>MMRIFTLPKKEKERIVKELREALMKRREILFAYLHGSFLEEGPFRDIDVGIYIRGTVNRFYEMELEEELSRLVKFPVDVRILNDAPVAFRFRAIGGKLLFSRDERARCRFEEITMAEYHDYSYYLELYRREALGIPQEDLQS</sequence>
<keyword evidence="3" id="KW-1185">Reference proteome</keyword>
<keyword evidence="2" id="KW-0808">Transferase</keyword>
<dbReference type="Proteomes" id="UP000250134">
    <property type="component" value="Chromosome"/>
</dbReference>
<dbReference type="Pfam" id="PF18765">
    <property type="entry name" value="Polbeta"/>
    <property type="match status" value="1"/>
</dbReference>
<dbReference type="GeneID" id="33332369"/>
<evidence type="ECO:0000259" key="1">
    <source>
        <dbReference type="Pfam" id="PF18765"/>
    </source>
</evidence>
<dbReference type="PANTHER" id="PTHR43852:SF3">
    <property type="entry name" value="NUCLEOTIDYLTRANSFERASE"/>
    <property type="match status" value="1"/>
</dbReference>
<protein>
    <submittedName>
        <fullName evidence="2">Nucleotidyltransferase</fullName>
    </submittedName>
</protein>
<dbReference type="InterPro" id="IPR041633">
    <property type="entry name" value="Polbeta"/>
</dbReference>
<dbReference type="SUPFAM" id="SSF81301">
    <property type="entry name" value="Nucleotidyltransferase"/>
    <property type="match status" value="1"/>
</dbReference>
<dbReference type="EMBL" id="CP014855">
    <property type="protein sequence ID" value="ASJ01319.1"/>
    <property type="molecule type" value="Genomic_DNA"/>
</dbReference>
<dbReference type="GO" id="GO:0016740">
    <property type="term" value="F:transferase activity"/>
    <property type="evidence" value="ECO:0007669"/>
    <property type="project" value="UniProtKB-KW"/>
</dbReference>
<dbReference type="OrthoDB" id="23323at2157"/>
<dbReference type="RefSeq" id="WP_088885656.1">
    <property type="nucleotide sequence ID" value="NZ_CP014855.1"/>
</dbReference>
<proteinExistence type="predicted"/>
<reference evidence="2 3" key="1">
    <citation type="submission" date="2016-03" db="EMBL/GenBank/DDBJ databases">
        <title>Complete genome sequence of Thermococcus gorgonarius.</title>
        <authorList>
            <person name="Oger P.M."/>
        </authorList>
    </citation>
    <scope>NUCLEOTIDE SEQUENCE [LARGE SCALE GENOMIC DNA]</scope>
    <source>
        <strain evidence="2 3">W-12</strain>
    </source>
</reference>
<dbReference type="NCBIfam" id="NF047752">
    <property type="entry name" value="MntA_antitoxin"/>
    <property type="match status" value="1"/>
</dbReference>
<evidence type="ECO:0000313" key="2">
    <source>
        <dbReference type="EMBL" id="ASJ01319.1"/>
    </source>
</evidence>
<feature type="domain" description="Polymerase beta nucleotidyltransferase" evidence="1">
    <location>
        <begin position="18"/>
        <end position="104"/>
    </location>
</feature>
<gene>
    <name evidence="2" type="ORF">A3K92_07405</name>
</gene>